<evidence type="ECO:0000256" key="6">
    <source>
        <dbReference type="ARBA" id="ARBA00022989"/>
    </source>
</evidence>
<dbReference type="GO" id="GO:0005549">
    <property type="term" value="F:odorant binding"/>
    <property type="evidence" value="ECO:0007669"/>
    <property type="project" value="InterPro"/>
</dbReference>
<name>A0A8K0D0H6_IGNLU</name>
<dbReference type="AlphaFoldDB" id="A0A8K0D0H6"/>
<dbReference type="InterPro" id="IPR004117">
    <property type="entry name" value="7tm6_olfct_rcpt"/>
</dbReference>
<dbReference type="Pfam" id="PF02949">
    <property type="entry name" value="7tm_6"/>
    <property type="match status" value="1"/>
</dbReference>
<evidence type="ECO:0000256" key="10">
    <source>
        <dbReference type="SAM" id="Phobius"/>
    </source>
</evidence>
<evidence type="ECO:0000256" key="2">
    <source>
        <dbReference type="ARBA" id="ARBA00022475"/>
    </source>
</evidence>
<dbReference type="EMBL" id="VTPC01008656">
    <property type="protein sequence ID" value="KAF2892600.1"/>
    <property type="molecule type" value="Genomic_DNA"/>
</dbReference>
<evidence type="ECO:0000256" key="9">
    <source>
        <dbReference type="ARBA" id="ARBA00023224"/>
    </source>
</evidence>
<comment type="caution">
    <text evidence="12">The sequence shown here is derived from an EMBL/GenBank/DDBJ whole genome shotgun (WGS) entry which is preliminary data.</text>
</comment>
<dbReference type="GO" id="GO:0005886">
    <property type="term" value="C:plasma membrane"/>
    <property type="evidence" value="ECO:0007669"/>
    <property type="project" value="UniProtKB-SubCell"/>
</dbReference>
<dbReference type="Pfam" id="PF13843">
    <property type="entry name" value="DDE_Tnp_1_7"/>
    <property type="match status" value="1"/>
</dbReference>
<protein>
    <recommendedName>
        <fullName evidence="11">PiggyBac transposable element-derived protein domain-containing protein</fullName>
    </recommendedName>
</protein>
<keyword evidence="5" id="KW-0552">Olfaction</keyword>
<proteinExistence type="predicted"/>
<dbReference type="Proteomes" id="UP000801492">
    <property type="component" value="Unassembled WGS sequence"/>
</dbReference>
<feature type="domain" description="PiggyBac transposable element-derived protein" evidence="11">
    <location>
        <begin position="210"/>
        <end position="272"/>
    </location>
</feature>
<dbReference type="GO" id="GO:0007165">
    <property type="term" value="P:signal transduction"/>
    <property type="evidence" value="ECO:0007669"/>
    <property type="project" value="UniProtKB-KW"/>
</dbReference>
<keyword evidence="13" id="KW-1185">Reference proteome</keyword>
<evidence type="ECO:0000256" key="7">
    <source>
        <dbReference type="ARBA" id="ARBA00023136"/>
    </source>
</evidence>
<keyword evidence="2" id="KW-1003">Cell membrane</keyword>
<dbReference type="PANTHER" id="PTHR21137">
    <property type="entry name" value="ODORANT RECEPTOR"/>
    <property type="match status" value="1"/>
</dbReference>
<keyword evidence="7 10" id="KW-0472">Membrane</keyword>
<gene>
    <name evidence="12" type="ORF">ILUMI_13576</name>
</gene>
<keyword evidence="8" id="KW-0675">Receptor</keyword>
<reference evidence="12" key="1">
    <citation type="submission" date="2019-08" db="EMBL/GenBank/DDBJ databases">
        <title>The genome of the North American firefly Photinus pyralis.</title>
        <authorList>
            <consortium name="Photinus pyralis genome working group"/>
            <person name="Fallon T.R."/>
            <person name="Sander Lower S.E."/>
            <person name="Weng J.-K."/>
        </authorList>
    </citation>
    <scope>NUCLEOTIDE SEQUENCE</scope>
    <source>
        <strain evidence="12">TRF0915ILg1</strain>
        <tissue evidence="12">Whole body</tissue>
    </source>
</reference>
<evidence type="ECO:0000256" key="1">
    <source>
        <dbReference type="ARBA" id="ARBA00004651"/>
    </source>
</evidence>
<dbReference type="PANTHER" id="PTHR21137:SF35">
    <property type="entry name" value="ODORANT RECEPTOR 19A-RELATED"/>
    <property type="match status" value="1"/>
</dbReference>
<feature type="transmembrane region" description="Helical" evidence="10">
    <location>
        <begin position="48"/>
        <end position="70"/>
    </location>
</feature>
<organism evidence="12 13">
    <name type="scientific">Ignelater luminosus</name>
    <name type="common">Cucubano</name>
    <name type="synonym">Pyrophorus luminosus</name>
    <dbReference type="NCBI Taxonomy" id="2038154"/>
    <lineage>
        <taxon>Eukaryota</taxon>
        <taxon>Metazoa</taxon>
        <taxon>Ecdysozoa</taxon>
        <taxon>Arthropoda</taxon>
        <taxon>Hexapoda</taxon>
        <taxon>Insecta</taxon>
        <taxon>Pterygota</taxon>
        <taxon>Neoptera</taxon>
        <taxon>Endopterygota</taxon>
        <taxon>Coleoptera</taxon>
        <taxon>Polyphaga</taxon>
        <taxon>Elateriformia</taxon>
        <taxon>Elateroidea</taxon>
        <taxon>Elateridae</taxon>
        <taxon>Agrypninae</taxon>
        <taxon>Pyrophorini</taxon>
        <taxon>Ignelater</taxon>
    </lineage>
</organism>
<evidence type="ECO:0000256" key="3">
    <source>
        <dbReference type="ARBA" id="ARBA00022606"/>
    </source>
</evidence>
<accession>A0A8K0D0H6</accession>
<sequence>MFIVTYRKEDFTRLIETIKLFWDPSRCDQQTEMELILIRRFISQLQRLLLFTSLVGLVLVIILPVLQYTAPTGIWTMEGHERLYRFVIIEQTSIIPFCTLFVYALDCMYLGFCAEIVIQFRILSQYLQELKAEGKTIHEMETNQLNKIKRFELGCDEGCNDREVDENVSANSNNSDEEDCAEVRLEYDSENTSEGESSISSNNSDHKPNFHMCLFKQFIPSKPEKFGIKIWAVCDSQTSFIYNYQIYIGKTGDQRERNQGKRVVLDMTKELETSA</sequence>
<keyword evidence="4 10" id="KW-0812">Transmembrane</keyword>
<keyword evidence="3" id="KW-0716">Sensory transduction</keyword>
<dbReference type="GO" id="GO:0004984">
    <property type="term" value="F:olfactory receptor activity"/>
    <property type="evidence" value="ECO:0007669"/>
    <property type="project" value="InterPro"/>
</dbReference>
<evidence type="ECO:0000313" key="12">
    <source>
        <dbReference type="EMBL" id="KAF2892600.1"/>
    </source>
</evidence>
<comment type="subcellular location">
    <subcellularLocation>
        <location evidence="1">Cell membrane</location>
        <topology evidence="1">Multi-pass membrane protein</topology>
    </subcellularLocation>
</comment>
<evidence type="ECO:0000256" key="5">
    <source>
        <dbReference type="ARBA" id="ARBA00022725"/>
    </source>
</evidence>
<dbReference type="OrthoDB" id="8039240at2759"/>
<dbReference type="InterPro" id="IPR029526">
    <property type="entry name" value="PGBD"/>
</dbReference>
<evidence type="ECO:0000256" key="4">
    <source>
        <dbReference type="ARBA" id="ARBA00022692"/>
    </source>
</evidence>
<keyword evidence="6 10" id="KW-1133">Transmembrane helix</keyword>
<feature type="transmembrane region" description="Helical" evidence="10">
    <location>
        <begin position="94"/>
        <end position="118"/>
    </location>
</feature>
<keyword evidence="9" id="KW-0807">Transducer</keyword>
<evidence type="ECO:0000313" key="13">
    <source>
        <dbReference type="Proteomes" id="UP000801492"/>
    </source>
</evidence>
<evidence type="ECO:0000259" key="11">
    <source>
        <dbReference type="Pfam" id="PF13843"/>
    </source>
</evidence>
<evidence type="ECO:0000256" key="8">
    <source>
        <dbReference type="ARBA" id="ARBA00023170"/>
    </source>
</evidence>